<keyword evidence="3" id="KW-1185">Reference proteome</keyword>
<dbReference type="OrthoDB" id="7625707at2"/>
<keyword evidence="1" id="KW-1133">Transmembrane helix</keyword>
<organism evidence="2 3">
    <name type="scientific">Palleronia sediminis</name>
    <dbReference type="NCBI Taxonomy" id="2547833"/>
    <lineage>
        <taxon>Bacteria</taxon>
        <taxon>Pseudomonadati</taxon>
        <taxon>Pseudomonadota</taxon>
        <taxon>Alphaproteobacteria</taxon>
        <taxon>Rhodobacterales</taxon>
        <taxon>Roseobacteraceae</taxon>
        <taxon>Palleronia</taxon>
    </lineage>
</organism>
<dbReference type="AlphaFoldDB" id="A0A4V3BA64"/>
<dbReference type="InterPro" id="IPR018666">
    <property type="entry name" value="DUF2125"/>
</dbReference>
<evidence type="ECO:0000256" key="1">
    <source>
        <dbReference type="SAM" id="Phobius"/>
    </source>
</evidence>
<proteinExistence type="predicted"/>
<feature type="transmembrane region" description="Helical" evidence="1">
    <location>
        <begin position="65"/>
        <end position="86"/>
    </location>
</feature>
<reference evidence="2 3" key="1">
    <citation type="submission" date="2019-03" db="EMBL/GenBank/DDBJ databases">
        <title>Primorskyibacter sp. SS33 isolated from sediments.</title>
        <authorList>
            <person name="Xunke S."/>
        </authorList>
    </citation>
    <scope>NUCLEOTIDE SEQUENCE [LARGE SCALE GENOMIC DNA]</scope>
    <source>
        <strain evidence="2 3">SS33</strain>
    </source>
</reference>
<dbReference type="Pfam" id="PF09898">
    <property type="entry name" value="DUF2125"/>
    <property type="match status" value="1"/>
</dbReference>
<protein>
    <submittedName>
        <fullName evidence="2">DUF2125 domain-containing protein</fullName>
    </submittedName>
</protein>
<keyword evidence="1" id="KW-0472">Membrane</keyword>
<dbReference type="Proteomes" id="UP000295701">
    <property type="component" value="Unassembled WGS sequence"/>
</dbReference>
<keyword evidence="1" id="KW-0812">Transmembrane</keyword>
<comment type="caution">
    <text evidence="2">The sequence shown here is derived from an EMBL/GenBank/DDBJ whole genome shotgun (WGS) entry which is preliminary data.</text>
</comment>
<sequence>MEKVRAYPWSRATTRSATGNSGFQISEAYPKTHIGRGASSGLITSGAIFPILTGRKARPSCERPLMRWLIALIVALAVAWSAYWLIGSRALLGAVEDGVADLRENGLRIETTDLRVRGFPNRFDTIAENPVVTDSRTGLTWSAPFLQVMALSYRPNQVIVALPPEQRVEGPFGAALIETERARASATFRPVPALPLDHSSAVIEGLSVTSGGVALTADELRVATRIVSGPEGGAPDGRHVNLGVLVDDLDLPPALADALGGAEAARIDGLRLDAEIALSAPLDRRSLAAGTVGIEGLRIDALDLDWGEVGADATGALDVGADGRLSGAIDLSVRNWRALLDRAVEAGVLPVDQAETAGRALGLLGGLSGGGDRIDIPLTFDNGLIYLGPVLLGEAPRL</sequence>
<accession>A0A4V3BA64</accession>
<evidence type="ECO:0000313" key="2">
    <source>
        <dbReference type="EMBL" id="TDL81849.1"/>
    </source>
</evidence>
<dbReference type="EMBL" id="SNAA01000003">
    <property type="protein sequence ID" value="TDL81849.1"/>
    <property type="molecule type" value="Genomic_DNA"/>
</dbReference>
<gene>
    <name evidence="2" type="ORF">E2L08_04125</name>
</gene>
<evidence type="ECO:0000313" key="3">
    <source>
        <dbReference type="Proteomes" id="UP000295701"/>
    </source>
</evidence>
<name>A0A4V3BA64_9RHOB</name>